<dbReference type="OrthoDB" id="190105at2759"/>
<dbReference type="Gene3D" id="2.130.10.10">
    <property type="entry name" value="YVTN repeat-like/Quinoprotein amine dehydrogenase"/>
    <property type="match status" value="1"/>
</dbReference>
<evidence type="ECO:0000256" key="1">
    <source>
        <dbReference type="ARBA" id="ARBA00022574"/>
    </source>
</evidence>
<proteinExistence type="predicted"/>
<dbReference type="HOGENOM" id="CLU_000288_103_3_1"/>
<accession>K5WD41</accession>
<feature type="region of interest" description="Disordered" evidence="4">
    <location>
        <begin position="386"/>
        <end position="419"/>
    </location>
</feature>
<dbReference type="InterPro" id="IPR020472">
    <property type="entry name" value="WD40_PAC1"/>
</dbReference>
<dbReference type="Pfam" id="PF00400">
    <property type="entry name" value="WD40"/>
    <property type="match status" value="7"/>
</dbReference>
<name>K5WD41_PHACS</name>
<keyword evidence="1 3" id="KW-0853">WD repeat</keyword>
<dbReference type="SUPFAM" id="SSF50978">
    <property type="entry name" value="WD40 repeat-like"/>
    <property type="match status" value="1"/>
</dbReference>
<gene>
    <name evidence="5" type="ORF">PHACADRAFT_169266</name>
</gene>
<feature type="repeat" description="WD" evidence="3">
    <location>
        <begin position="140"/>
        <end position="159"/>
    </location>
</feature>
<dbReference type="CDD" id="cd00200">
    <property type="entry name" value="WD40"/>
    <property type="match status" value="1"/>
</dbReference>
<dbReference type="Proteomes" id="UP000008370">
    <property type="component" value="Unassembled WGS sequence"/>
</dbReference>
<dbReference type="InterPro" id="IPR036322">
    <property type="entry name" value="WD40_repeat_dom_sf"/>
</dbReference>
<sequence length="419" mass="46713">MTHRQSDRDPTYTRWVHNQHPKHITFPAHDRSVVTCLIFTHGRIISASDNHSIHVYDPITGNLIHSLDGHKGGVWSIAATKNTLVSGSTDQTVRVWDLTTGRCTLVFGGHTSTIRCLEIVKPEWIDVENESGTIIREKWPKRPLIVTGSRDHSLRVWSLPRPGDAEYKSTEESEIDPSEVGNPYHRLHLKGHDGAVRALAAQGRTLVSGSYDYTVRVWDIISGTCRWVLEGHTHKVYSVVLDIHRNFACSGSMDGTVRVWDLNTGQNRHTLQGHTSLVGLLGLSPSYLVSAAADATLKVWNPESGELQHTLAVHQGAITCFQHDEDKVLSGSDGALKMWDIREGTQVRDLLTNVTGVWQVVFKGRWCIAASNRDNATVLDVWDFGMEEGDEREDEPPDGIYDDDTDDEDSDQAEGEAMD</sequence>
<dbReference type="GeneID" id="18909464"/>
<dbReference type="PANTHER" id="PTHR22847">
    <property type="entry name" value="WD40 REPEAT PROTEIN"/>
    <property type="match status" value="1"/>
</dbReference>
<dbReference type="InterPro" id="IPR015943">
    <property type="entry name" value="WD40/YVTN_repeat-like_dom_sf"/>
</dbReference>
<evidence type="ECO:0000256" key="2">
    <source>
        <dbReference type="ARBA" id="ARBA00022737"/>
    </source>
</evidence>
<dbReference type="PROSITE" id="PS00678">
    <property type="entry name" value="WD_REPEATS_1"/>
    <property type="match status" value="3"/>
</dbReference>
<feature type="repeat" description="WD" evidence="3">
    <location>
        <begin position="229"/>
        <end position="270"/>
    </location>
</feature>
<dbReference type="AlphaFoldDB" id="K5WD41"/>
<dbReference type="KEGG" id="pco:PHACADRAFT_169266"/>
<organism evidence="5 6">
    <name type="scientific">Phanerochaete carnosa (strain HHB-10118-sp)</name>
    <name type="common">White-rot fungus</name>
    <name type="synonym">Peniophora carnosa</name>
    <dbReference type="NCBI Taxonomy" id="650164"/>
    <lineage>
        <taxon>Eukaryota</taxon>
        <taxon>Fungi</taxon>
        <taxon>Dikarya</taxon>
        <taxon>Basidiomycota</taxon>
        <taxon>Agaricomycotina</taxon>
        <taxon>Agaricomycetes</taxon>
        <taxon>Polyporales</taxon>
        <taxon>Phanerochaetaceae</taxon>
        <taxon>Phanerochaete</taxon>
    </lineage>
</organism>
<dbReference type="PROSITE" id="PS50082">
    <property type="entry name" value="WD_REPEATS_2"/>
    <property type="match status" value="6"/>
</dbReference>
<dbReference type="InterPro" id="IPR001680">
    <property type="entry name" value="WD40_rpt"/>
</dbReference>
<evidence type="ECO:0000313" key="5">
    <source>
        <dbReference type="EMBL" id="EKM61853.1"/>
    </source>
</evidence>
<keyword evidence="2" id="KW-0677">Repeat</keyword>
<evidence type="ECO:0000256" key="4">
    <source>
        <dbReference type="SAM" id="MobiDB-lite"/>
    </source>
</evidence>
<dbReference type="PRINTS" id="PR00320">
    <property type="entry name" value="GPROTEINBRPT"/>
</dbReference>
<evidence type="ECO:0000256" key="3">
    <source>
        <dbReference type="PROSITE-ProRule" id="PRU00221"/>
    </source>
</evidence>
<feature type="repeat" description="WD" evidence="3">
    <location>
        <begin position="271"/>
        <end position="310"/>
    </location>
</feature>
<dbReference type="SMART" id="SM00320">
    <property type="entry name" value="WD40"/>
    <property type="match status" value="7"/>
</dbReference>
<dbReference type="PROSITE" id="PS50294">
    <property type="entry name" value="WD_REPEATS_REGION"/>
    <property type="match status" value="4"/>
</dbReference>
<dbReference type="FunCoup" id="K5WD41">
    <property type="interactions" value="107"/>
</dbReference>
<dbReference type="PANTHER" id="PTHR22847:SF637">
    <property type="entry name" value="WD REPEAT DOMAIN 5B"/>
    <property type="match status" value="1"/>
</dbReference>
<feature type="repeat" description="WD" evidence="3">
    <location>
        <begin position="189"/>
        <end position="220"/>
    </location>
</feature>
<reference evidence="5 6" key="1">
    <citation type="journal article" date="2012" name="BMC Genomics">
        <title>Comparative genomics of the white-rot fungi, Phanerochaete carnosa and P. chrysosporium, to elucidate the genetic basis of the distinct wood types they colonize.</title>
        <authorList>
            <person name="Suzuki H."/>
            <person name="MacDonald J."/>
            <person name="Syed K."/>
            <person name="Salamov A."/>
            <person name="Hori C."/>
            <person name="Aerts A."/>
            <person name="Henrissat B."/>
            <person name="Wiebenga A."/>
            <person name="vanKuyk P.A."/>
            <person name="Barry K."/>
            <person name="Lindquist E."/>
            <person name="LaButti K."/>
            <person name="Lapidus A."/>
            <person name="Lucas S."/>
            <person name="Coutinho P."/>
            <person name="Gong Y."/>
            <person name="Samejima M."/>
            <person name="Mahadevan R."/>
            <person name="Abou-Zaid M."/>
            <person name="de Vries R.P."/>
            <person name="Igarashi K."/>
            <person name="Yadav J.S."/>
            <person name="Grigoriev I.V."/>
            <person name="Master E.R."/>
        </authorList>
    </citation>
    <scope>NUCLEOTIDE SEQUENCE [LARGE SCALE GENOMIC DNA]</scope>
    <source>
        <strain evidence="5 6">HHB-10118-sp</strain>
    </source>
</reference>
<dbReference type="STRING" id="650164.K5WD41"/>
<keyword evidence="6" id="KW-1185">Reference proteome</keyword>
<feature type="repeat" description="WD" evidence="3">
    <location>
        <begin position="67"/>
        <end position="106"/>
    </location>
</feature>
<feature type="repeat" description="WD" evidence="3">
    <location>
        <begin position="311"/>
        <end position="349"/>
    </location>
</feature>
<evidence type="ECO:0000313" key="6">
    <source>
        <dbReference type="Proteomes" id="UP000008370"/>
    </source>
</evidence>
<dbReference type="RefSeq" id="XP_007391246.1">
    <property type="nucleotide sequence ID" value="XM_007391184.1"/>
</dbReference>
<protein>
    <submittedName>
        <fullName evidence="5">Uncharacterized protein</fullName>
    </submittedName>
</protein>
<dbReference type="InterPro" id="IPR019775">
    <property type="entry name" value="WD40_repeat_CS"/>
</dbReference>
<dbReference type="EMBL" id="JH930468">
    <property type="protein sequence ID" value="EKM61853.1"/>
    <property type="molecule type" value="Genomic_DNA"/>
</dbReference>
<dbReference type="InParanoid" id="K5WD41"/>